<feature type="non-terminal residue" evidence="1">
    <location>
        <position position="110"/>
    </location>
</feature>
<gene>
    <name evidence="1" type="ORF">PIB30_110640</name>
</gene>
<evidence type="ECO:0008006" key="3">
    <source>
        <dbReference type="Google" id="ProtNLM"/>
    </source>
</evidence>
<evidence type="ECO:0000313" key="1">
    <source>
        <dbReference type="EMBL" id="MED6190911.1"/>
    </source>
</evidence>
<organism evidence="1 2">
    <name type="scientific">Stylosanthes scabra</name>
    <dbReference type="NCBI Taxonomy" id="79078"/>
    <lineage>
        <taxon>Eukaryota</taxon>
        <taxon>Viridiplantae</taxon>
        <taxon>Streptophyta</taxon>
        <taxon>Embryophyta</taxon>
        <taxon>Tracheophyta</taxon>
        <taxon>Spermatophyta</taxon>
        <taxon>Magnoliopsida</taxon>
        <taxon>eudicotyledons</taxon>
        <taxon>Gunneridae</taxon>
        <taxon>Pentapetalae</taxon>
        <taxon>rosids</taxon>
        <taxon>fabids</taxon>
        <taxon>Fabales</taxon>
        <taxon>Fabaceae</taxon>
        <taxon>Papilionoideae</taxon>
        <taxon>50 kb inversion clade</taxon>
        <taxon>dalbergioids sensu lato</taxon>
        <taxon>Dalbergieae</taxon>
        <taxon>Pterocarpus clade</taxon>
        <taxon>Stylosanthes</taxon>
    </lineage>
</organism>
<comment type="caution">
    <text evidence="1">The sequence shown here is derived from an EMBL/GenBank/DDBJ whole genome shotgun (WGS) entry which is preliminary data.</text>
</comment>
<name>A0ABU6WZJ2_9FABA</name>
<dbReference type="EMBL" id="JASCZI010187641">
    <property type="protein sequence ID" value="MED6190911.1"/>
    <property type="molecule type" value="Genomic_DNA"/>
</dbReference>
<accession>A0ABU6WZJ2</accession>
<proteinExistence type="predicted"/>
<keyword evidence="2" id="KW-1185">Reference proteome</keyword>
<dbReference type="Proteomes" id="UP001341840">
    <property type="component" value="Unassembled WGS sequence"/>
</dbReference>
<evidence type="ECO:0000313" key="2">
    <source>
        <dbReference type="Proteomes" id="UP001341840"/>
    </source>
</evidence>
<reference evidence="1 2" key="1">
    <citation type="journal article" date="2023" name="Plants (Basel)">
        <title>Bridging the Gap: Combining Genomics and Transcriptomics Approaches to Understand Stylosanthes scabra, an Orphan Legume from the Brazilian Caatinga.</title>
        <authorList>
            <person name="Ferreira-Neto J.R.C."/>
            <person name="da Silva M.D."/>
            <person name="Binneck E."/>
            <person name="de Melo N.F."/>
            <person name="da Silva R.H."/>
            <person name="de Melo A.L.T.M."/>
            <person name="Pandolfi V."/>
            <person name="Bustamante F.O."/>
            <person name="Brasileiro-Vidal A.C."/>
            <person name="Benko-Iseppon A.M."/>
        </authorList>
    </citation>
    <scope>NUCLEOTIDE SEQUENCE [LARGE SCALE GENOMIC DNA]</scope>
    <source>
        <tissue evidence="1">Leaves</tissue>
    </source>
</reference>
<sequence length="110" mass="12958">MAEIDGWANIHRDMLLKEIAKKFYSYDDFIQLQLVCKQWSLKLTEISNEILWLLIPEETSSSTHHIYDDDEIYHLMQLPIADEVTVVEIQRLGEQGIPHLILPKMHKNID</sequence>
<protein>
    <recommendedName>
        <fullName evidence="3">F-box domain-containing protein</fullName>
    </recommendedName>
</protein>